<dbReference type="RefSeq" id="WP_377022777.1">
    <property type="nucleotide sequence ID" value="NZ_JBHLTS010000021.1"/>
</dbReference>
<sequence>MDSIRLRMLFERYAVQIIDETELAELMAYISNAADEDLYALLWEQWQSAECRPVFNEIRRQRMLNNILAAMKPAAGEV</sequence>
<dbReference type="Proteomes" id="UP001589828">
    <property type="component" value="Unassembled WGS sequence"/>
</dbReference>
<evidence type="ECO:0000313" key="1">
    <source>
        <dbReference type="EMBL" id="MFC0514934.1"/>
    </source>
</evidence>
<dbReference type="EMBL" id="JBHLTS010000021">
    <property type="protein sequence ID" value="MFC0514934.1"/>
    <property type="molecule type" value="Genomic_DNA"/>
</dbReference>
<protein>
    <recommendedName>
        <fullName evidence="3">FAD assembly factor SdhE</fullName>
    </recommendedName>
</protein>
<keyword evidence="2" id="KW-1185">Reference proteome</keyword>
<name>A0ABV6L647_9SPHI</name>
<reference evidence="1 2" key="1">
    <citation type="submission" date="2024-09" db="EMBL/GenBank/DDBJ databases">
        <authorList>
            <person name="Sun Q."/>
            <person name="Mori K."/>
        </authorList>
    </citation>
    <scope>NUCLEOTIDE SEQUENCE [LARGE SCALE GENOMIC DNA]</scope>
    <source>
        <strain evidence="1 2">NCAIM B.02415</strain>
    </source>
</reference>
<proteinExistence type="predicted"/>
<accession>A0ABV6L647</accession>
<organism evidence="1 2">
    <name type="scientific">Mucilaginibacter angelicae</name>
    <dbReference type="NCBI Taxonomy" id="869718"/>
    <lineage>
        <taxon>Bacteria</taxon>
        <taxon>Pseudomonadati</taxon>
        <taxon>Bacteroidota</taxon>
        <taxon>Sphingobacteriia</taxon>
        <taxon>Sphingobacteriales</taxon>
        <taxon>Sphingobacteriaceae</taxon>
        <taxon>Mucilaginibacter</taxon>
    </lineage>
</organism>
<gene>
    <name evidence="1" type="ORF">ACFFGT_12020</name>
</gene>
<comment type="caution">
    <text evidence="1">The sequence shown here is derived from an EMBL/GenBank/DDBJ whole genome shotgun (WGS) entry which is preliminary data.</text>
</comment>
<evidence type="ECO:0008006" key="3">
    <source>
        <dbReference type="Google" id="ProtNLM"/>
    </source>
</evidence>
<evidence type="ECO:0000313" key="2">
    <source>
        <dbReference type="Proteomes" id="UP001589828"/>
    </source>
</evidence>